<keyword evidence="3" id="KW-1003">Cell membrane</keyword>
<dbReference type="InterPro" id="IPR036779">
    <property type="entry name" value="LysM_dom_sf"/>
</dbReference>
<keyword evidence="6" id="KW-0333">Golgi apparatus</keyword>
<feature type="domain" description="LysM" evidence="12">
    <location>
        <begin position="70"/>
        <end position="114"/>
    </location>
</feature>
<keyword evidence="4 11" id="KW-0812">Transmembrane</keyword>
<evidence type="ECO:0000313" key="13">
    <source>
        <dbReference type="EMBL" id="PIO30963.1"/>
    </source>
</evidence>
<evidence type="ECO:0000256" key="8">
    <source>
        <dbReference type="ARBA" id="ARBA00037465"/>
    </source>
</evidence>
<evidence type="ECO:0000256" key="2">
    <source>
        <dbReference type="ARBA" id="ARBA00004555"/>
    </source>
</evidence>
<keyword evidence="7 11" id="KW-0472">Membrane</keyword>
<evidence type="ECO:0000256" key="5">
    <source>
        <dbReference type="ARBA" id="ARBA00022989"/>
    </source>
</evidence>
<dbReference type="SMART" id="SM00257">
    <property type="entry name" value="LysM"/>
    <property type="match status" value="1"/>
</dbReference>
<dbReference type="GO" id="GO:0005794">
    <property type="term" value="C:Golgi apparatus"/>
    <property type="evidence" value="ECO:0007669"/>
    <property type="project" value="UniProtKB-SubCell"/>
</dbReference>
<dbReference type="AlphaFoldDB" id="A0A2G9RUT7"/>
<protein>
    <recommendedName>
        <fullName evidence="9">LysM and putative peptidoglycan-binding domain-containing protein 3</fullName>
    </recommendedName>
</protein>
<organism evidence="13 14">
    <name type="scientific">Aquarana catesbeiana</name>
    <name type="common">American bullfrog</name>
    <name type="synonym">Rana catesbeiana</name>
    <dbReference type="NCBI Taxonomy" id="8400"/>
    <lineage>
        <taxon>Eukaryota</taxon>
        <taxon>Metazoa</taxon>
        <taxon>Chordata</taxon>
        <taxon>Craniata</taxon>
        <taxon>Vertebrata</taxon>
        <taxon>Euteleostomi</taxon>
        <taxon>Amphibia</taxon>
        <taxon>Batrachia</taxon>
        <taxon>Anura</taxon>
        <taxon>Neobatrachia</taxon>
        <taxon>Ranoidea</taxon>
        <taxon>Ranidae</taxon>
        <taxon>Aquarana</taxon>
    </lineage>
</organism>
<dbReference type="EMBL" id="KV930722">
    <property type="protein sequence ID" value="PIO30963.1"/>
    <property type="molecule type" value="Genomic_DNA"/>
</dbReference>
<dbReference type="Gene3D" id="3.10.350.10">
    <property type="entry name" value="LysM domain"/>
    <property type="match status" value="1"/>
</dbReference>
<evidence type="ECO:0000256" key="10">
    <source>
        <dbReference type="SAM" id="MobiDB-lite"/>
    </source>
</evidence>
<evidence type="ECO:0000259" key="12">
    <source>
        <dbReference type="PROSITE" id="PS51782"/>
    </source>
</evidence>
<evidence type="ECO:0000256" key="7">
    <source>
        <dbReference type="ARBA" id="ARBA00023136"/>
    </source>
</evidence>
<comment type="function">
    <text evidence="8">Essential for Golgi structural integrity.</text>
</comment>
<evidence type="ECO:0000313" key="14">
    <source>
        <dbReference type="Proteomes" id="UP000228934"/>
    </source>
</evidence>
<dbReference type="OrthoDB" id="538216at2759"/>
<keyword evidence="14" id="KW-1185">Reference proteome</keyword>
<evidence type="ECO:0000256" key="1">
    <source>
        <dbReference type="ARBA" id="ARBA00004162"/>
    </source>
</evidence>
<dbReference type="PROSITE" id="PS51782">
    <property type="entry name" value="LYSM"/>
    <property type="match status" value="1"/>
</dbReference>
<dbReference type="PANTHER" id="PTHR20932">
    <property type="entry name" value="LYSM AND PUTATIVE PEPTIDOGLYCAN-BINDING DOMAIN-CONTAINING PROTEIN"/>
    <property type="match status" value="1"/>
</dbReference>
<feature type="transmembrane region" description="Helical" evidence="11">
    <location>
        <begin position="217"/>
        <end position="240"/>
    </location>
</feature>
<keyword evidence="5 11" id="KW-1133">Transmembrane helix</keyword>
<dbReference type="GO" id="GO:0005886">
    <property type="term" value="C:plasma membrane"/>
    <property type="evidence" value="ECO:0007669"/>
    <property type="project" value="UniProtKB-SubCell"/>
</dbReference>
<name>A0A2G9RUT7_AQUCT</name>
<accession>A0A2G9RUT7</accession>
<feature type="region of interest" description="Disordered" evidence="10">
    <location>
        <begin position="23"/>
        <end position="61"/>
    </location>
</feature>
<evidence type="ECO:0000256" key="9">
    <source>
        <dbReference type="ARBA" id="ARBA00040993"/>
    </source>
</evidence>
<evidence type="ECO:0000256" key="6">
    <source>
        <dbReference type="ARBA" id="ARBA00023034"/>
    </source>
</evidence>
<sequence>MTGKHPSRSYLKPAAVSSTTLGHSYHFAPMGNSENDLSEEDPEEYALRPRGREKTRRSTSTERLDDIILISKDIVEGDTLNSIALQHCCTVADLKRANNLINEQDFFALRTIKIPVKRFSLLADPQYSPKGKQSRTLSGQLSEEQQYSLLLEAPPLETADSFLQEVDRDIKHIVRSTDVTKENLHEVVSALSHDLHFEPDYKAAKPKDPYYGADWGLGWWTAVVIMVIVGVVTPVFYFLYYEVLDREPHLNSSHSADPSKVDSSPGNS</sequence>
<dbReference type="Proteomes" id="UP000228934">
    <property type="component" value="Unassembled WGS sequence"/>
</dbReference>
<proteinExistence type="predicted"/>
<dbReference type="InterPro" id="IPR018392">
    <property type="entry name" value="LysM"/>
</dbReference>
<dbReference type="Pfam" id="PF01476">
    <property type="entry name" value="LysM"/>
    <property type="match status" value="1"/>
</dbReference>
<comment type="subcellular location">
    <subcellularLocation>
        <location evidence="1">Cell membrane</location>
        <topology evidence="1">Single-pass membrane protein</topology>
    </subcellularLocation>
    <subcellularLocation>
        <location evidence="2">Golgi apparatus</location>
    </subcellularLocation>
</comment>
<dbReference type="CDD" id="cd00118">
    <property type="entry name" value="LysM"/>
    <property type="match status" value="1"/>
</dbReference>
<evidence type="ECO:0000256" key="3">
    <source>
        <dbReference type="ARBA" id="ARBA00022475"/>
    </source>
</evidence>
<dbReference type="InterPro" id="IPR045030">
    <property type="entry name" value="LYSM1-4"/>
</dbReference>
<evidence type="ECO:0000256" key="4">
    <source>
        <dbReference type="ARBA" id="ARBA00022692"/>
    </source>
</evidence>
<gene>
    <name evidence="13" type="ORF">AB205_0044670</name>
</gene>
<evidence type="ECO:0000256" key="11">
    <source>
        <dbReference type="SAM" id="Phobius"/>
    </source>
</evidence>
<reference evidence="14" key="1">
    <citation type="journal article" date="2017" name="Nat. Commun.">
        <title>The North American bullfrog draft genome provides insight into hormonal regulation of long noncoding RNA.</title>
        <authorList>
            <person name="Hammond S.A."/>
            <person name="Warren R.L."/>
            <person name="Vandervalk B.P."/>
            <person name="Kucuk E."/>
            <person name="Khan H."/>
            <person name="Gibb E.A."/>
            <person name="Pandoh P."/>
            <person name="Kirk H."/>
            <person name="Zhao Y."/>
            <person name="Jones M."/>
            <person name="Mungall A.J."/>
            <person name="Coope R."/>
            <person name="Pleasance S."/>
            <person name="Moore R.A."/>
            <person name="Holt R.A."/>
            <person name="Round J.M."/>
            <person name="Ohora S."/>
            <person name="Walle B.V."/>
            <person name="Veldhoen N."/>
            <person name="Helbing C.C."/>
            <person name="Birol I."/>
        </authorList>
    </citation>
    <scope>NUCLEOTIDE SEQUENCE [LARGE SCALE GENOMIC DNA]</scope>
</reference>
<dbReference type="GO" id="GO:0007030">
    <property type="term" value="P:Golgi organization"/>
    <property type="evidence" value="ECO:0007669"/>
    <property type="project" value="TreeGrafter"/>
</dbReference>
<dbReference type="PANTHER" id="PTHR20932:SF5">
    <property type="entry name" value="AND PUTATIVE PEPTIDOGLYCAN-BINDING DOMAIN-CONTAINING PROTEIN 3-RELATED"/>
    <property type="match status" value="1"/>
</dbReference>